<dbReference type="GO" id="GO:0004867">
    <property type="term" value="F:serine-type endopeptidase inhibitor activity"/>
    <property type="evidence" value="ECO:0007669"/>
    <property type="project" value="InterPro"/>
</dbReference>
<feature type="non-terminal residue" evidence="3">
    <location>
        <position position="801"/>
    </location>
</feature>
<evidence type="ECO:0000259" key="2">
    <source>
        <dbReference type="PROSITE" id="PS50279"/>
    </source>
</evidence>
<dbReference type="InterPro" id="IPR028150">
    <property type="entry name" value="Lustrin_cystein"/>
</dbReference>
<feature type="domain" description="BPTI/Kunitz inhibitor" evidence="2">
    <location>
        <begin position="375"/>
        <end position="425"/>
    </location>
</feature>
<dbReference type="InterPro" id="IPR036880">
    <property type="entry name" value="Kunitz_BPTI_sf"/>
</dbReference>
<feature type="chain" id="PRO_5041455557" description="BPTI/Kunitz inhibitor domain-containing protein" evidence="1">
    <location>
        <begin position="20"/>
        <end position="801"/>
    </location>
</feature>
<dbReference type="Proteomes" id="UP001177023">
    <property type="component" value="Unassembled WGS sequence"/>
</dbReference>
<reference evidence="3" key="1">
    <citation type="submission" date="2023-06" db="EMBL/GenBank/DDBJ databases">
        <authorList>
            <person name="Delattre M."/>
        </authorList>
    </citation>
    <scope>NUCLEOTIDE SEQUENCE</scope>
    <source>
        <strain evidence="3">AF72</strain>
    </source>
</reference>
<dbReference type="InterPro" id="IPR002223">
    <property type="entry name" value="Kunitz_BPTI"/>
</dbReference>
<dbReference type="InterPro" id="IPR053014">
    <property type="entry name" value="Cuticle_assoc_divergent"/>
</dbReference>
<dbReference type="Pfam" id="PF14625">
    <property type="entry name" value="Lustrin_cystein"/>
    <property type="match status" value="4"/>
</dbReference>
<dbReference type="PROSITE" id="PS00280">
    <property type="entry name" value="BPTI_KUNITZ_1"/>
    <property type="match status" value="1"/>
</dbReference>
<accession>A0AA36D7Q5</accession>
<proteinExistence type="predicted"/>
<sequence>MRGWRTWLLVAALSGLAIAHQDDATFLTAMKSLIWGPHENGTQMDPAKFHQYSSAARSSSSSSAGSSVSGSACTLPQQIGTGPYRIPRWYYNPARQRCELFYWSGCCGNQNNFQTFQNCQQVCEVTKQTLEDVRWMPSYSQIVDITVTIPSSSCGCARALGTQWPVPGAGMSQTTGQMGCACCLQPYSEGHGSQNLQRFYFELGESRCKPFVYRGQGGQGNIFDTEIQCSKACQAFGPQAQGQYVPQQPEQPIVMPRVTLPPMELQPVKKVDPCEQEPESGVGALQLSRWVFNKKTKLCEPFVYFGSGGNRNNFETLVECQQQCPESPNPCAVQTTGPLVQCMGGSSCGSGYYCHSGAVQNTNVCCPRPSSLDRCQQPLNIGIGNENLQRWYFNPLTQQCQTCVYKGLQGNENNFASKNDCENACQVNPCRVGSPFRSQGITVQCSAMNPTVCPAGYYCHIGADQSTSLCCQALGTNPCTEPMLKGEGTGSLTRFFYDSMQRKCLTFNYLGTKGNMNNFMTRELCENACPVWSNPCAVGIPIMGADQRPMKCSNVSPCPTTHFCHLGFDEATTVCCPAQGDPCVVPMTEGTGNQAIHRWFYNDNTRQCQPFTYRGSAGNENNFLLREHCEATCPVWLNPCPQGEPILSADNRPLSCEPDVEGACPSSHWCHPGSDPSTSYCCPGNSDPCLLAKTEGDGPLALTRYYFDASRRQCLEFSYRGLRGNANNFMTEGACASRCPVQVDPCPITFSSLAHVVTLTKCSGTYSCPDQQWCHIGATDETTVCCPNGRRSNSNIYHKLH</sequence>
<organism evidence="3 4">
    <name type="scientific">Mesorhabditis spiculigera</name>
    <dbReference type="NCBI Taxonomy" id="96644"/>
    <lineage>
        <taxon>Eukaryota</taxon>
        <taxon>Metazoa</taxon>
        <taxon>Ecdysozoa</taxon>
        <taxon>Nematoda</taxon>
        <taxon>Chromadorea</taxon>
        <taxon>Rhabditida</taxon>
        <taxon>Rhabditina</taxon>
        <taxon>Rhabditomorpha</taxon>
        <taxon>Rhabditoidea</taxon>
        <taxon>Rhabditidae</taxon>
        <taxon>Mesorhabditinae</taxon>
        <taxon>Mesorhabditis</taxon>
    </lineage>
</organism>
<gene>
    <name evidence="3" type="ORF">MSPICULIGERA_LOCUS20497</name>
</gene>
<evidence type="ECO:0000256" key="1">
    <source>
        <dbReference type="SAM" id="SignalP"/>
    </source>
</evidence>
<dbReference type="PANTHER" id="PTHR46339">
    <property type="entry name" value="PROTEIN CBG15282-RELATED"/>
    <property type="match status" value="1"/>
</dbReference>
<dbReference type="AlphaFoldDB" id="A0AA36D7Q5"/>
<keyword evidence="4" id="KW-1185">Reference proteome</keyword>
<dbReference type="CDD" id="cd00109">
    <property type="entry name" value="Kunitz-type"/>
    <property type="match status" value="1"/>
</dbReference>
<dbReference type="SUPFAM" id="SSF57362">
    <property type="entry name" value="BPTI-like"/>
    <property type="match status" value="7"/>
</dbReference>
<feature type="domain" description="BPTI/Kunitz inhibitor" evidence="2">
    <location>
        <begin position="689"/>
        <end position="739"/>
    </location>
</feature>
<feature type="domain" description="BPTI/Kunitz inhibitor" evidence="2">
    <location>
        <begin position="73"/>
        <end position="123"/>
    </location>
</feature>
<dbReference type="InterPro" id="IPR020901">
    <property type="entry name" value="Prtase_inh_Kunz-CS"/>
</dbReference>
<keyword evidence="1" id="KW-0732">Signal</keyword>
<evidence type="ECO:0000313" key="3">
    <source>
        <dbReference type="EMBL" id="CAJ0582361.1"/>
    </source>
</evidence>
<feature type="domain" description="BPTI/Kunitz inhibitor" evidence="2">
    <location>
        <begin position="583"/>
        <end position="633"/>
    </location>
</feature>
<dbReference type="PROSITE" id="PS50279">
    <property type="entry name" value="BPTI_KUNITZ_2"/>
    <property type="match status" value="7"/>
</dbReference>
<dbReference type="PANTHER" id="PTHR46339:SF1">
    <property type="entry name" value="BPTI_KUNITZ INHIBITOR DOMAIN-CONTAINING PROTEIN"/>
    <property type="match status" value="1"/>
</dbReference>
<name>A0AA36D7Q5_9BILA</name>
<dbReference type="Gene3D" id="4.10.410.10">
    <property type="entry name" value="Pancreatic trypsin inhibitor Kunitz domain"/>
    <property type="match status" value="7"/>
</dbReference>
<dbReference type="EMBL" id="CATQJA010002664">
    <property type="protein sequence ID" value="CAJ0582361.1"/>
    <property type="molecule type" value="Genomic_DNA"/>
</dbReference>
<feature type="domain" description="BPTI/Kunitz inhibitor" evidence="2">
    <location>
        <begin position="479"/>
        <end position="529"/>
    </location>
</feature>
<dbReference type="Pfam" id="PF00014">
    <property type="entry name" value="Kunitz_BPTI"/>
    <property type="match status" value="7"/>
</dbReference>
<evidence type="ECO:0000313" key="4">
    <source>
        <dbReference type="Proteomes" id="UP001177023"/>
    </source>
</evidence>
<feature type="domain" description="BPTI/Kunitz inhibitor" evidence="2">
    <location>
        <begin position="183"/>
        <end position="233"/>
    </location>
</feature>
<protein>
    <recommendedName>
        <fullName evidence="2">BPTI/Kunitz inhibitor domain-containing protein</fullName>
    </recommendedName>
</protein>
<feature type="domain" description="BPTI/Kunitz inhibitor" evidence="2">
    <location>
        <begin position="274"/>
        <end position="324"/>
    </location>
</feature>
<dbReference type="InterPro" id="IPR006150">
    <property type="entry name" value="Cys_repeat_1"/>
</dbReference>
<feature type="signal peptide" evidence="1">
    <location>
        <begin position="1"/>
        <end position="19"/>
    </location>
</feature>
<dbReference type="SMART" id="SM00289">
    <property type="entry name" value="WR1"/>
    <property type="match status" value="4"/>
</dbReference>
<dbReference type="CDD" id="cd22593">
    <property type="entry name" value="Kunitz_conkunitzin"/>
    <property type="match status" value="6"/>
</dbReference>
<comment type="caution">
    <text evidence="3">The sequence shown here is derived from an EMBL/GenBank/DDBJ whole genome shotgun (WGS) entry which is preliminary data.</text>
</comment>
<dbReference type="SMART" id="SM00131">
    <property type="entry name" value="KU"/>
    <property type="match status" value="7"/>
</dbReference>